<dbReference type="GO" id="GO:0046872">
    <property type="term" value="F:metal ion binding"/>
    <property type="evidence" value="ECO:0007669"/>
    <property type="project" value="UniProtKB-KW"/>
</dbReference>
<dbReference type="InParanoid" id="A0A286USL1"/>
<dbReference type="STRING" id="2282107.A0A286USL1"/>
<dbReference type="InterPro" id="IPR023696">
    <property type="entry name" value="Ureohydrolase_dom_sf"/>
</dbReference>
<evidence type="ECO:0000313" key="8">
    <source>
        <dbReference type="Proteomes" id="UP000217199"/>
    </source>
</evidence>
<dbReference type="Pfam" id="PF00850">
    <property type="entry name" value="Hist_deacetyl"/>
    <property type="match status" value="1"/>
</dbReference>
<protein>
    <submittedName>
        <fullName evidence="7">Acetylpolyamine aminohydrolase</fullName>
    </submittedName>
</protein>
<dbReference type="AlphaFoldDB" id="A0A286USL1"/>
<comment type="similarity">
    <text evidence="2">Belongs to the histone deacetylase family.</text>
</comment>
<keyword evidence="4" id="KW-0378">Hydrolase</keyword>
<gene>
    <name evidence="7" type="ORF">PNOK_0253400</name>
</gene>
<evidence type="ECO:0000313" key="7">
    <source>
        <dbReference type="EMBL" id="PAV22577.1"/>
    </source>
</evidence>
<comment type="caution">
    <text evidence="7">The sequence shown here is derived from an EMBL/GenBank/DDBJ whole genome shotgun (WGS) entry which is preliminary data.</text>
</comment>
<feature type="domain" description="Histone deacetylase" evidence="6">
    <location>
        <begin position="27"/>
        <end position="349"/>
    </location>
</feature>
<dbReference type="PRINTS" id="PR01270">
    <property type="entry name" value="HDASUPER"/>
</dbReference>
<sequence>MKVFYHLDCLLHNPPTEILDGKPVPYLESPSRITIIKSTLQEEPSYFDITDKLDDDLDLKKWVLTVHENAYLDYLEKGYDDWIADGGDETGIFPETFPHISLLRRGNLIPENLSSIAKAGLYCFDLSSPITRTTFQSIMASLRVTLTSANHVQNNQESAFALCRPPGHHSMPSLCGGYCFLNNVAIATRFLQGQINCNTKTKIAILDIDYHHGNGTQEIFYEDPSVLYVSIHANNDYPYFTGAAKEEGEKEGKGFNHNFPLPRVSTGDDAYCKTLTRAVGIIMNFNPSYLVVSLGVDTHAEDPICEFNLSTEGYIQIGRIISTTRRPTLFVLEGGYHLESLGHNVRNVLYGFQHS</sequence>
<dbReference type="GO" id="GO:0004407">
    <property type="term" value="F:histone deacetylase activity"/>
    <property type="evidence" value="ECO:0007669"/>
    <property type="project" value="TreeGrafter"/>
</dbReference>
<evidence type="ECO:0000256" key="2">
    <source>
        <dbReference type="ARBA" id="ARBA00005947"/>
    </source>
</evidence>
<dbReference type="CDD" id="cd10001">
    <property type="entry name" value="HDAC_classII_APAH"/>
    <property type="match status" value="1"/>
</dbReference>
<accession>A0A286USL1</accession>
<dbReference type="GO" id="GO:0016787">
    <property type="term" value="F:hydrolase activity"/>
    <property type="evidence" value="ECO:0007669"/>
    <property type="project" value="UniProtKB-KW"/>
</dbReference>
<name>A0A286USL1_9AGAM</name>
<dbReference type="PANTHER" id="PTHR10625:SF17">
    <property type="entry name" value="HISTONE DEACETYLASE 8"/>
    <property type="match status" value="1"/>
</dbReference>
<dbReference type="SUPFAM" id="SSF52768">
    <property type="entry name" value="Arginase/deacetylase"/>
    <property type="match status" value="1"/>
</dbReference>
<dbReference type="Gene3D" id="3.40.800.20">
    <property type="entry name" value="Histone deacetylase domain"/>
    <property type="match status" value="1"/>
</dbReference>
<dbReference type="Proteomes" id="UP000217199">
    <property type="component" value="Unassembled WGS sequence"/>
</dbReference>
<dbReference type="GO" id="GO:0040029">
    <property type="term" value="P:epigenetic regulation of gene expression"/>
    <property type="evidence" value="ECO:0007669"/>
    <property type="project" value="TreeGrafter"/>
</dbReference>
<evidence type="ECO:0000256" key="1">
    <source>
        <dbReference type="ARBA" id="ARBA00001947"/>
    </source>
</evidence>
<dbReference type="PANTHER" id="PTHR10625">
    <property type="entry name" value="HISTONE DEACETYLASE HDAC1-RELATED"/>
    <property type="match status" value="1"/>
</dbReference>
<keyword evidence="3" id="KW-0479">Metal-binding</keyword>
<dbReference type="OrthoDB" id="424012at2759"/>
<keyword evidence="8" id="KW-1185">Reference proteome</keyword>
<comment type="cofactor">
    <cofactor evidence="1">
        <name>Zn(2+)</name>
        <dbReference type="ChEBI" id="CHEBI:29105"/>
    </cofactor>
</comment>
<evidence type="ECO:0000256" key="4">
    <source>
        <dbReference type="ARBA" id="ARBA00022801"/>
    </source>
</evidence>
<proteinExistence type="inferred from homology"/>
<organism evidence="7 8">
    <name type="scientific">Pyrrhoderma noxium</name>
    <dbReference type="NCBI Taxonomy" id="2282107"/>
    <lineage>
        <taxon>Eukaryota</taxon>
        <taxon>Fungi</taxon>
        <taxon>Dikarya</taxon>
        <taxon>Basidiomycota</taxon>
        <taxon>Agaricomycotina</taxon>
        <taxon>Agaricomycetes</taxon>
        <taxon>Hymenochaetales</taxon>
        <taxon>Hymenochaetaceae</taxon>
        <taxon>Pyrrhoderma</taxon>
    </lineage>
</organism>
<dbReference type="EMBL" id="NBII01000002">
    <property type="protein sequence ID" value="PAV22577.1"/>
    <property type="molecule type" value="Genomic_DNA"/>
</dbReference>
<evidence type="ECO:0000256" key="3">
    <source>
        <dbReference type="ARBA" id="ARBA00022723"/>
    </source>
</evidence>
<dbReference type="InterPro" id="IPR023801">
    <property type="entry name" value="His_deacetylse_dom"/>
</dbReference>
<dbReference type="InterPro" id="IPR037138">
    <property type="entry name" value="His_deacetylse_dom_sf"/>
</dbReference>
<evidence type="ECO:0000256" key="5">
    <source>
        <dbReference type="ARBA" id="ARBA00022833"/>
    </source>
</evidence>
<dbReference type="InterPro" id="IPR000286">
    <property type="entry name" value="HDACs"/>
</dbReference>
<keyword evidence="5" id="KW-0862">Zinc</keyword>
<evidence type="ECO:0000259" key="6">
    <source>
        <dbReference type="Pfam" id="PF00850"/>
    </source>
</evidence>
<reference evidence="7 8" key="1">
    <citation type="journal article" date="2017" name="Mol. Ecol.">
        <title>Comparative and population genomic landscape of Phellinus noxius: A hypervariable fungus causing root rot in trees.</title>
        <authorList>
            <person name="Chung C.L."/>
            <person name="Lee T.J."/>
            <person name="Akiba M."/>
            <person name="Lee H.H."/>
            <person name="Kuo T.H."/>
            <person name="Liu D."/>
            <person name="Ke H.M."/>
            <person name="Yokoi T."/>
            <person name="Roa M.B."/>
            <person name="Lu M.J."/>
            <person name="Chang Y.Y."/>
            <person name="Ann P.J."/>
            <person name="Tsai J.N."/>
            <person name="Chen C.Y."/>
            <person name="Tzean S.S."/>
            <person name="Ota Y."/>
            <person name="Hattori T."/>
            <person name="Sahashi N."/>
            <person name="Liou R.F."/>
            <person name="Kikuchi T."/>
            <person name="Tsai I.J."/>
        </authorList>
    </citation>
    <scope>NUCLEOTIDE SEQUENCE [LARGE SCALE GENOMIC DNA]</scope>
    <source>
        <strain evidence="7 8">FFPRI411160</strain>
    </source>
</reference>